<feature type="transmembrane region" description="Helical" evidence="1">
    <location>
        <begin position="87"/>
        <end position="111"/>
    </location>
</feature>
<feature type="transmembrane region" description="Helical" evidence="1">
    <location>
        <begin position="117"/>
        <end position="138"/>
    </location>
</feature>
<keyword evidence="3" id="KW-1185">Reference proteome</keyword>
<feature type="transmembrane region" description="Helical" evidence="1">
    <location>
        <begin position="187"/>
        <end position="206"/>
    </location>
</feature>
<evidence type="ECO:0000256" key="1">
    <source>
        <dbReference type="SAM" id="Phobius"/>
    </source>
</evidence>
<comment type="caution">
    <text evidence="2">The sequence shown here is derived from an EMBL/GenBank/DDBJ whole genome shotgun (WGS) entry which is preliminary data.</text>
</comment>
<feature type="transmembrane region" description="Helical" evidence="1">
    <location>
        <begin position="159"/>
        <end position="181"/>
    </location>
</feature>
<evidence type="ECO:0000313" key="3">
    <source>
        <dbReference type="Proteomes" id="UP001549122"/>
    </source>
</evidence>
<dbReference type="Pfam" id="PF06570">
    <property type="entry name" value="DUF1129"/>
    <property type="match status" value="1"/>
</dbReference>
<keyword evidence="1" id="KW-0472">Membrane</keyword>
<evidence type="ECO:0000313" key="2">
    <source>
        <dbReference type="EMBL" id="MET3558455.1"/>
    </source>
</evidence>
<sequence length="220" mass="24499">METFNLDHLTKKNQEFIHIATNHLIKNGKSDSEIKETLSTILPTIVENQSKGITARQLFGAPTTWVDNLTIQAQEAAANPPQNENPWLMWLDASLFILGIMAVMMGILSFSRNQAQTYGVTSLFVLSAATGAMMYAMYHLVYRHLRKPRSERPSGLKTWLILALIMFGVFLIFGLSAFLPASLNPILPGWANLLIGAIGFGGKYLLKQKYNVKSPITSRD</sequence>
<organism evidence="2 3">
    <name type="scientific">Streptococcus rupicaprae</name>
    <dbReference type="NCBI Taxonomy" id="759619"/>
    <lineage>
        <taxon>Bacteria</taxon>
        <taxon>Bacillati</taxon>
        <taxon>Bacillota</taxon>
        <taxon>Bacilli</taxon>
        <taxon>Lactobacillales</taxon>
        <taxon>Streptococcaceae</taxon>
        <taxon>Streptococcus</taxon>
    </lineage>
</organism>
<dbReference type="RefSeq" id="WP_354365599.1">
    <property type="nucleotide sequence ID" value="NZ_JBEPLO010000016.1"/>
</dbReference>
<gene>
    <name evidence="2" type="ORF">ABID29_001580</name>
</gene>
<keyword evidence="1" id="KW-1133">Transmembrane helix</keyword>
<protein>
    <submittedName>
        <fullName evidence="2">Membrane-anchored protein</fullName>
    </submittedName>
</protein>
<dbReference type="EMBL" id="JBEPLO010000016">
    <property type="protein sequence ID" value="MET3558455.1"/>
    <property type="molecule type" value="Genomic_DNA"/>
</dbReference>
<dbReference type="InterPro" id="IPR009214">
    <property type="entry name" value="DUF1129"/>
</dbReference>
<accession>A0ABV2FJ28</accession>
<reference evidence="2 3" key="1">
    <citation type="submission" date="2024-06" db="EMBL/GenBank/DDBJ databases">
        <title>Genomic Encyclopedia of Type Strains, Phase IV (KMG-IV): sequencing the most valuable type-strain genomes for metagenomic binning, comparative biology and taxonomic classification.</title>
        <authorList>
            <person name="Goeker M."/>
        </authorList>
    </citation>
    <scope>NUCLEOTIDE SEQUENCE [LARGE SCALE GENOMIC DNA]</scope>
    <source>
        <strain evidence="2 3">DSM 28303</strain>
    </source>
</reference>
<name>A0ABV2FJ28_9STRE</name>
<proteinExistence type="predicted"/>
<dbReference type="PIRSF" id="PIRSF033111">
    <property type="entry name" value="UCP033111"/>
    <property type="match status" value="1"/>
</dbReference>
<dbReference type="Proteomes" id="UP001549122">
    <property type="component" value="Unassembled WGS sequence"/>
</dbReference>
<keyword evidence="1" id="KW-0812">Transmembrane</keyword>